<comment type="caution">
    <text evidence="1">The sequence shown here is derived from an EMBL/GenBank/DDBJ whole genome shotgun (WGS) entry which is preliminary data.</text>
</comment>
<evidence type="ECO:0000313" key="2">
    <source>
        <dbReference type="Proteomes" id="UP001164539"/>
    </source>
</evidence>
<dbReference type="EMBL" id="CM051404">
    <property type="protein sequence ID" value="KAJ4705795.1"/>
    <property type="molecule type" value="Genomic_DNA"/>
</dbReference>
<protein>
    <submittedName>
        <fullName evidence="1">S-adenosyl-L-methionine-dependent methyltransferases superfamily protein</fullName>
    </submittedName>
</protein>
<keyword evidence="2" id="KW-1185">Reference proteome</keyword>
<reference evidence="1 2" key="1">
    <citation type="journal article" date="2023" name="Science">
        <title>Complex scaffold remodeling in plant triterpene biosynthesis.</title>
        <authorList>
            <person name="De La Pena R."/>
            <person name="Hodgson H."/>
            <person name="Liu J.C."/>
            <person name="Stephenson M.J."/>
            <person name="Martin A.C."/>
            <person name="Owen C."/>
            <person name="Harkess A."/>
            <person name="Leebens-Mack J."/>
            <person name="Jimenez L.E."/>
            <person name="Osbourn A."/>
            <person name="Sattely E.S."/>
        </authorList>
    </citation>
    <scope>NUCLEOTIDE SEQUENCE [LARGE SCALE GENOMIC DNA]</scope>
    <source>
        <strain evidence="2">cv. JPN11</strain>
        <tissue evidence="1">Leaf</tissue>
    </source>
</reference>
<keyword evidence="1" id="KW-0808">Transferase</keyword>
<name>A0ACC1X6I5_MELAZ</name>
<keyword evidence="1" id="KW-0489">Methyltransferase</keyword>
<sequence length="270" mass="29874">MFSLRIWSQSLSFSLHRKTLFPFTVLSNTNVSRFASSSCCAVSFQKKENFSAHNDSPPSFFKDSPLSGVENDLVNYVFGKKKATEVAHLLWKHVVQKGDTVIDATCGNGYDTLAMLKLVADESGLGCVYGLDIQREAVGSTASLLNETVNEAEKGLVKLFNMCHSRMEEVVPINASVRLVAFNLGYLPGSDKTVTTKPETTILALEAAERILIRDGLISMVVYVGHSGGREELETVEAFAHRLSVDNWICCKFQMLNRPLAPVLVFLFKR</sequence>
<organism evidence="1 2">
    <name type="scientific">Melia azedarach</name>
    <name type="common">Chinaberry tree</name>
    <dbReference type="NCBI Taxonomy" id="155640"/>
    <lineage>
        <taxon>Eukaryota</taxon>
        <taxon>Viridiplantae</taxon>
        <taxon>Streptophyta</taxon>
        <taxon>Embryophyta</taxon>
        <taxon>Tracheophyta</taxon>
        <taxon>Spermatophyta</taxon>
        <taxon>Magnoliopsida</taxon>
        <taxon>eudicotyledons</taxon>
        <taxon>Gunneridae</taxon>
        <taxon>Pentapetalae</taxon>
        <taxon>rosids</taxon>
        <taxon>malvids</taxon>
        <taxon>Sapindales</taxon>
        <taxon>Meliaceae</taxon>
        <taxon>Melia</taxon>
    </lineage>
</organism>
<accession>A0ACC1X6I5</accession>
<gene>
    <name evidence="1" type="ORF">OWV82_019535</name>
</gene>
<proteinExistence type="predicted"/>
<dbReference type="Proteomes" id="UP001164539">
    <property type="component" value="Chromosome 11"/>
</dbReference>
<evidence type="ECO:0000313" key="1">
    <source>
        <dbReference type="EMBL" id="KAJ4705795.1"/>
    </source>
</evidence>